<dbReference type="SMART" id="SM00020">
    <property type="entry name" value="Tryp_SPc"/>
    <property type="match status" value="2"/>
</dbReference>
<dbReference type="PANTHER" id="PTHR24276:SF98">
    <property type="entry name" value="FI18310P1-RELATED"/>
    <property type="match status" value="1"/>
</dbReference>
<feature type="domain" description="Peptidase S1" evidence="12">
    <location>
        <begin position="36"/>
        <end position="186"/>
    </location>
</feature>
<dbReference type="SUPFAM" id="SSF50494">
    <property type="entry name" value="Trypsin-like serine proteases"/>
    <property type="match status" value="2"/>
</dbReference>
<evidence type="ECO:0000256" key="11">
    <source>
        <dbReference type="SAM" id="SignalP"/>
    </source>
</evidence>
<dbReference type="PROSITE" id="PS00135">
    <property type="entry name" value="TRYPSIN_SER"/>
    <property type="match status" value="2"/>
</dbReference>
<evidence type="ECO:0000256" key="5">
    <source>
        <dbReference type="ARBA" id="ARBA00023157"/>
    </source>
</evidence>
<evidence type="ECO:0000256" key="10">
    <source>
        <dbReference type="RuleBase" id="RU363034"/>
    </source>
</evidence>
<dbReference type="InterPro" id="IPR050430">
    <property type="entry name" value="Peptidase_S1"/>
</dbReference>
<reference evidence="13" key="1">
    <citation type="submission" date="2020-05" db="UniProtKB">
        <authorList>
            <consortium name="EnsemblMetazoa"/>
        </authorList>
    </citation>
    <scope>IDENTIFICATION</scope>
    <source>
        <strain evidence="13">Yale</strain>
    </source>
</reference>
<dbReference type="STRING" id="37546.A0A1B0FAH8"/>
<dbReference type="InterPro" id="IPR001314">
    <property type="entry name" value="Peptidase_S1A"/>
</dbReference>
<keyword evidence="4 10" id="KW-0720">Serine protease</keyword>
<dbReference type="Proteomes" id="UP000092444">
    <property type="component" value="Unassembled WGS sequence"/>
</dbReference>
<dbReference type="VEuPathDB" id="VectorBase:GMOY000529"/>
<feature type="signal peptide" evidence="11">
    <location>
        <begin position="1"/>
        <end position="23"/>
    </location>
</feature>
<dbReference type="EnsemblMetazoa" id="GMOY000529-RA">
    <property type="protein sequence ID" value="GMOY000529-PA"/>
    <property type="gene ID" value="GMOY000529"/>
</dbReference>
<evidence type="ECO:0000313" key="13">
    <source>
        <dbReference type="EnsemblMetazoa" id="GMOY000529-PA"/>
    </source>
</evidence>
<keyword evidence="11" id="KW-0732">Signal</keyword>
<dbReference type="InterPro" id="IPR033116">
    <property type="entry name" value="TRYPSIN_SER"/>
</dbReference>
<dbReference type="FunFam" id="2.40.10.10:FF:000068">
    <property type="entry name" value="transmembrane protease serine 2"/>
    <property type="match status" value="1"/>
</dbReference>
<dbReference type="Pfam" id="PF00089">
    <property type="entry name" value="Trypsin"/>
    <property type="match status" value="2"/>
</dbReference>
<evidence type="ECO:0000256" key="7">
    <source>
        <dbReference type="ARBA" id="ARBA00057221"/>
    </source>
</evidence>
<dbReference type="PROSITE" id="PS00134">
    <property type="entry name" value="TRYPSIN_HIS"/>
    <property type="match status" value="1"/>
</dbReference>
<keyword evidence="3 10" id="KW-0378">Hydrolase</keyword>
<evidence type="ECO:0000256" key="4">
    <source>
        <dbReference type="ARBA" id="ARBA00022825"/>
    </source>
</evidence>
<name>A0A1B0FAH8_GLOMM</name>
<keyword evidence="2 10" id="KW-0645">Protease</keyword>
<dbReference type="InterPro" id="IPR018114">
    <property type="entry name" value="TRYPSIN_HIS"/>
</dbReference>
<dbReference type="AlphaFoldDB" id="A0A1B0FAH8"/>
<dbReference type="FunFam" id="2.40.10.10:FF:000036">
    <property type="entry name" value="Trypsin beta"/>
    <property type="match status" value="1"/>
</dbReference>
<protein>
    <recommendedName>
        <fullName evidence="8">Lectizyme</fullName>
    </recommendedName>
    <alternativeName>
        <fullName evidence="9">Proteolytic lectin</fullName>
    </alternativeName>
</protein>
<dbReference type="GO" id="GO:0004252">
    <property type="term" value="F:serine-type endopeptidase activity"/>
    <property type="evidence" value="ECO:0007669"/>
    <property type="project" value="InterPro"/>
</dbReference>
<sequence>MLSYHRVVFECFVILAIQSIAFGHEQKIVNGTTALPGYNRSNRYIHDIALLRLAMPIKLKKNFESVRLPELKASIPNKTPAILIGWGLNATGGMIQKYLQKVDLEIFDDQKCSERHDLEMHNSTICAGVPEGGKGQCSGDSGGPLLVNNTQVGIVSWSRKPCTHPPYPGVFTETSHYIGWILHTILNHEEVTGIDENEGVEESLKVSMHYADNMQHICAGTIINTMWILTAAHCFKFIKTPRDLLIQCGTNLLVMEKSRHSMLAGISAFYIHEGYNPTIAIHDLALMRLKANLVFSDYIRSVQLPDGHEQNNYENLKVILVGWGSNKTFGSLQRQLQKVSLNTVDRQTCGGLLNSIVHRSNLCAGDIHKGQCSGDSGGPLLFDNTQIGIVSWSLKPCASKPAVFTNLSYYMQWIKTIVEK</sequence>
<dbReference type="PhylomeDB" id="A0A1B0FAH8"/>
<dbReference type="GO" id="GO:0005576">
    <property type="term" value="C:extracellular region"/>
    <property type="evidence" value="ECO:0007669"/>
    <property type="project" value="UniProtKB-SubCell"/>
</dbReference>
<dbReference type="EMBL" id="CCAG010006944">
    <property type="status" value="NOT_ANNOTATED_CDS"/>
    <property type="molecule type" value="Genomic_DNA"/>
</dbReference>
<evidence type="ECO:0000256" key="9">
    <source>
        <dbReference type="ARBA" id="ARBA00077177"/>
    </source>
</evidence>
<feature type="domain" description="Peptidase S1" evidence="12">
    <location>
        <begin position="191"/>
        <end position="419"/>
    </location>
</feature>
<comment type="function">
    <text evidence="7">Protein with lectin and protease activity involved in the establishment of trypanosome infections in tsetse flies. Binds D-glucosamine and agglutinates bloodstream-form trypanosomes and rabbit red blood cells. Capable of inducing transformation of bloodstream-form trypanosomes into procyclic (midgut) forms in vitro.</text>
</comment>
<feature type="chain" id="PRO_5008407249" description="Lectizyme" evidence="11">
    <location>
        <begin position="24"/>
        <end position="420"/>
    </location>
</feature>
<dbReference type="InterPro" id="IPR001254">
    <property type="entry name" value="Trypsin_dom"/>
</dbReference>
<evidence type="ECO:0000259" key="12">
    <source>
        <dbReference type="PROSITE" id="PS50240"/>
    </source>
</evidence>
<evidence type="ECO:0000313" key="14">
    <source>
        <dbReference type="Proteomes" id="UP000092444"/>
    </source>
</evidence>
<dbReference type="InterPro" id="IPR043504">
    <property type="entry name" value="Peptidase_S1_PA_chymotrypsin"/>
</dbReference>
<evidence type="ECO:0000256" key="3">
    <source>
        <dbReference type="ARBA" id="ARBA00022801"/>
    </source>
</evidence>
<dbReference type="PANTHER" id="PTHR24276">
    <property type="entry name" value="POLYSERASE-RELATED"/>
    <property type="match status" value="1"/>
</dbReference>
<comment type="similarity">
    <text evidence="6">Belongs to the peptidase S1 family. CLIP subfamily.</text>
</comment>
<dbReference type="GO" id="GO:0006508">
    <property type="term" value="P:proteolysis"/>
    <property type="evidence" value="ECO:0007669"/>
    <property type="project" value="UniProtKB-KW"/>
</dbReference>
<proteinExistence type="inferred from homology"/>
<dbReference type="Gene3D" id="2.40.10.10">
    <property type="entry name" value="Trypsin-like serine proteases"/>
    <property type="match status" value="4"/>
</dbReference>
<evidence type="ECO:0000256" key="6">
    <source>
        <dbReference type="ARBA" id="ARBA00024195"/>
    </source>
</evidence>
<keyword evidence="5" id="KW-1015">Disulfide bond</keyword>
<dbReference type="PROSITE" id="PS50240">
    <property type="entry name" value="TRYPSIN_DOM"/>
    <property type="match status" value="2"/>
</dbReference>
<evidence type="ECO:0000256" key="8">
    <source>
        <dbReference type="ARBA" id="ARBA00067663"/>
    </source>
</evidence>
<dbReference type="CDD" id="cd00190">
    <property type="entry name" value="Tryp_SPc"/>
    <property type="match status" value="2"/>
</dbReference>
<organism evidence="13 14">
    <name type="scientific">Glossina morsitans morsitans</name>
    <name type="common">Savannah tsetse fly</name>
    <dbReference type="NCBI Taxonomy" id="37546"/>
    <lineage>
        <taxon>Eukaryota</taxon>
        <taxon>Metazoa</taxon>
        <taxon>Ecdysozoa</taxon>
        <taxon>Arthropoda</taxon>
        <taxon>Hexapoda</taxon>
        <taxon>Insecta</taxon>
        <taxon>Pterygota</taxon>
        <taxon>Neoptera</taxon>
        <taxon>Endopterygota</taxon>
        <taxon>Diptera</taxon>
        <taxon>Brachycera</taxon>
        <taxon>Muscomorpha</taxon>
        <taxon>Hippoboscoidea</taxon>
        <taxon>Glossinidae</taxon>
        <taxon>Glossina</taxon>
    </lineage>
</organism>
<accession>A0A1B0FAH8</accession>
<keyword evidence="14" id="KW-1185">Reference proteome</keyword>
<dbReference type="PRINTS" id="PR00722">
    <property type="entry name" value="CHYMOTRYPSIN"/>
</dbReference>
<dbReference type="FunFam" id="2.40.10.10:FF:000002">
    <property type="entry name" value="Transmembrane protease serine"/>
    <property type="match status" value="1"/>
</dbReference>
<evidence type="ECO:0000256" key="1">
    <source>
        <dbReference type="ARBA" id="ARBA00004239"/>
    </source>
</evidence>
<dbReference type="InterPro" id="IPR009003">
    <property type="entry name" value="Peptidase_S1_PA"/>
</dbReference>
<evidence type="ECO:0000256" key="2">
    <source>
        <dbReference type="ARBA" id="ARBA00022670"/>
    </source>
</evidence>
<comment type="subcellular location">
    <subcellularLocation>
        <location evidence="1">Secreted</location>
        <location evidence="1">Extracellular space</location>
    </subcellularLocation>
</comment>